<dbReference type="InterPro" id="IPR036388">
    <property type="entry name" value="WH-like_DNA-bd_sf"/>
</dbReference>
<dbReference type="HOGENOM" id="CLU_111585_5_2_2"/>
<dbReference type="PROSITE" id="PS51118">
    <property type="entry name" value="HTH_HXLR"/>
    <property type="match status" value="1"/>
</dbReference>
<evidence type="ECO:0000256" key="2">
    <source>
        <dbReference type="ARBA" id="ARBA00023125"/>
    </source>
</evidence>
<evidence type="ECO:0000259" key="4">
    <source>
        <dbReference type="PROSITE" id="PS51118"/>
    </source>
</evidence>
<dbReference type="eggNOG" id="arCOG01057">
    <property type="taxonomic scope" value="Archaea"/>
</dbReference>
<evidence type="ECO:0000313" key="6">
    <source>
        <dbReference type="Proteomes" id="UP000003980"/>
    </source>
</evidence>
<dbReference type="InterPro" id="IPR002577">
    <property type="entry name" value="HTH_HxlR"/>
</dbReference>
<keyword evidence="1" id="KW-0805">Transcription regulation</keyword>
<dbReference type="EMBL" id="JH597761">
    <property type="protein sequence ID" value="EHP70049.1"/>
    <property type="molecule type" value="Genomic_DNA"/>
</dbReference>
<dbReference type="PANTHER" id="PTHR33204:SF18">
    <property type="entry name" value="TRANSCRIPTIONAL REGULATORY PROTEIN"/>
    <property type="match status" value="1"/>
</dbReference>
<name>H2C1C8_9CREN</name>
<dbReference type="SUPFAM" id="SSF46785">
    <property type="entry name" value="Winged helix' DNA-binding domain"/>
    <property type="match status" value="1"/>
</dbReference>
<dbReference type="AlphaFoldDB" id="H2C1C8"/>
<proteinExistence type="predicted"/>
<dbReference type="InterPro" id="IPR036390">
    <property type="entry name" value="WH_DNA-bd_sf"/>
</dbReference>
<dbReference type="GO" id="GO:0003677">
    <property type="term" value="F:DNA binding"/>
    <property type="evidence" value="ECO:0007669"/>
    <property type="project" value="UniProtKB-KW"/>
</dbReference>
<keyword evidence="2" id="KW-0238">DNA-binding</keyword>
<dbReference type="OrthoDB" id="10490at2157"/>
<dbReference type="Pfam" id="PF01638">
    <property type="entry name" value="HxlR"/>
    <property type="match status" value="1"/>
</dbReference>
<evidence type="ECO:0000256" key="1">
    <source>
        <dbReference type="ARBA" id="ARBA00023015"/>
    </source>
</evidence>
<gene>
    <name evidence="5" type="ORF">MetMK1DRAFT_00005510</name>
</gene>
<dbReference type="Gene3D" id="1.10.10.10">
    <property type="entry name" value="Winged helix-like DNA-binding domain superfamily/Winged helix DNA-binding domain"/>
    <property type="match status" value="1"/>
</dbReference>
<accession>H2C1C8</accession>
<dbReference type="PANTHER" id="PTHR33204">
    <property type="entry name" value="TRANSCRIPTIONAL REGULATOR, MARR FAMILY"/>
    <property type="match status" value="1"/>
</dbReference>
<dbReference type="Proteomes" id="UP000003980">
    <property type="component" value="Unassembled WGS sequence"/>
</dbReference>
<feature type="domain" description="HTH hxlR-type" evidence="4">
    <location>
        <begin position="12"/>
        <end position="113"/>
    </location>
</feature>
<reference evidence="5 6" key="1">
    <citation type="submission" date="2012-01" db="EMBL/GenBank/DDBJ databases">
        <title>Improved High-Quality Draft sequence of Metallosphaera yellowstonensis MK1.</title>
        <authorList>
            <consortium name="US DOE Joint Genome Institute"/>
            <person name="Lucas S."/>
            <person name="Han J."/>
            <person name="Cheng J.-F."/>
            <person name="Goodwin L."/>
            <person name="Pitluck S."/>
            <person name="Peters L."/>
            <person name="Teshima H."/>
            <person name="Detter J.C."/>
            <person name="Han C."/>
            <person name="Tapia R."/>
            <person name="Land M."/>
            <person name="Hauser L."/>
            <person name="Kyrpides N."/>
            <person name="Kozubal M."/>
            <person name="Macur R.E."/>
            <person name="Jay Z."/>
            <person name="Inskeep W."/>
            <person name="Woyke T."/>
        </authorList>
    </citation>
    <scope>NUCLEOTIDE SEQUENCE [LARGE SCALE GENOMIC DNA]</scope>
    <source>
        <strain evidence="5 6">MK1</strain>
    </source>
</reference>
<evidence type="ECO:0000256" key="3">
    <source>
        <dbReference type="ARBA" id="ARBA00023163"/>
    </source>
</evidence>
<dbReference type="STRING" id="671065.MetMK1DRAFT_00005510"/>
<keyword evidence="6" id="KW-1185">Reference proteome</keyword>
<protein>
    <submittedName>
        <fullName evidence="5">Putative transcriptional regulator</fullName>
    </submittedName>
</protein>
<dbReference type="RefSeq" id="WP_009070404.1">
    <property type="nucleotide sequence ID" value="NZ_JH597761.1"/>
</dbReference>
<evidence type="ECO:0000313" key="5">
    <source>
        <dbReference type="EMBL" id="EHP70049.1"/>
    </source>
</evidence>
<keyword evidence="3" id="KW-0804">Transcription</keyword>
<organism evidence="5 6">
    <name type="scientific">Metallosphaera yellowstonensis MK1</name>
    <dbReference type="NCBI Taxonomy" id="671065"/>
    <lineage>
        <taxon>Archaea</taxon>
        <taxon>Thermoproteota</taxon>
        <taxon>Thermoprotei</taxon>
        <taxon>Sulfolobales</taxon>
        <taxon>Sulfolobaceae</taxon>
        <taxon>Metallosphaera</taxon>
    </lineage>
</organism>
<sequence>MGCCLRDDEELCTLYTPKIYDLITKKYTLTILMLLDKYGKMRFNEILRKVEGLTQRALSTRLKELEENSMIAREVVPDRTVKVFYSLTTQGKAVKNAMLILLELTNLISPGGERDHFC</sequence>